<feature type="transmembrane region" description="Helical" evidence="1">
    <location>
        <begin position="178"/>
        <end position="196"/>
    </location>
</feature>
<accession>A0A0S7XTQ8</accession>
<protein>
    <submittedName>
        <fullName evidence="2">Uncharacterized protein</fullName>
    </submittedName>
</protein>
<dbReference type="AlphaFoldDB" id="A0A0S7XTQ8"/>
<evidence type="ECO:0000313" key="3">
    <source>
        <dbReference type="Proteomes" id="UP000051861"/>
    </source>
</evidence>
<name>A0A0S7XTQ8_UNCSA</name>
<dbReference type="Proteomes" id="UP000051861">
    <property type="component" value="Unassembled WGS sequence"/>
</dbReference>
<evidence type="ECO:0000256" key="1">
    <source>
        <dbReference type="SAM" id="Phobius"/>
    </source>
</evidence>
<feature type="transmembrane region" description="Helical" evidence="1">
    <location>
        <begin position="5"/>
        <end position="23"/>
    </location>
</feature>
<keyword evidence="1" id="KW-0472">Membrane</keyword>
<feature type="transmembrane region" description="Helical" evidence="1">
    <location>
        <begin position="69"/>
        <end position="89"/>
    </location>
</feature>
<feature type="transmembrane region" description="Helical" evidence="1">
    <location>
        <begin position="109"/>
        <end position="129"/>
    </location>
</feature>
<organism evidence="2 3">
    <name type="scientific">candidate division WOR-1 bacterium DG_54_3</name>
    <dbReference type="NCBI Taxonomy" id="1703775"/>
    <lineage>
        <taxon>Bacteria</taxon>
        <taxon>Bacillati</taxon>
        <taxon>Saganbacteria</taxon>
    </lineage>
</organism>
<keyword evidence="1" id="KW-1133">Transmembrane helix</keyword>
<comment type="caution">
    <text evidence="2">The sequence shown here is derived from an EMBL/GenBank/DDBJ whole genome shotgun (WGS) entry which is preliminary data.</text>
</comment>
<gene>
    <name evidence="2" type="ORF">AMJ44_09380</name>
</gene>
<keyword evidence="1" id="KW-0812">Transmembrane</keyword>
<dbReference type="EMBL" id="LIZX01000100">
    <property type="protein sequence ID" value="KPJ65824.1"/>
    <property type="molecule type" value="Genomic_DNA"/>
</dbReference>
<feature type="transmembrane region" description="Helical" evidence="1">
    <location>
        <begin position="35"/>
        <end position="57"/>
    </location>
</feature>
<evidence type="ECO:0000313" key="2">
    <source>
        <dbReference type="EMBL" id="KPJ65824.1"/>
    </source>
</evidence>
<sequence length="207" mass="23277">MRREIPIAICFLAGFSFILEYFIPHKQVLSVFETIRQWAIIVIAFAYVLGIANIVRINFHAIQRKQRDWPYKVVLVLGVFFMITVGVFFGGIGEETIFGWVYYHAQYPLQATMFALLAFFIASAAFRAFRVRTFEAGLLAVTAVLVMIGRVPVGEALWKQFPDFTEWIMNVPQLAGKRAIMIGAALGAISTALKVLTGLERTYLGGE</sequence>
<reference evidence="2 3" key="1">
    <citation type="journal article" date="2015" name="Microbiome">
        <title>Genomic resolution of linkages in carbon, nitrogen, and sulfur cycling among widespread estuary sediment bacteria.</title>
        <authorList>
            <person name="Baker B.J."/>
            <person name="Lazar C.S."/>
            <person name="Teske A.P."/>
            <person name="Dick G.J."/>
        </authorList>
    </citation>
    <scope>NUCLEOTIDE SEQUENCE [LARGE SCALE GENOMIC DNA]</scope>
    <source>
        <strain evidence="2">DG_54_3</strain>
    </source>
</reference>
<feature type="transmembrane region" description="Helical" evidence="1">
    <location>
        <begin position="136"/>
        <end position="158"/>
    </location>
</feature>
<proteinExistence type="predicted"/>